<keyword evidence="3" id="KW-0597">Phosphoprotein</keyword>
<dbReference type="GO" id="GO:0005773">
    <property type="term" value="C:vacuole"/>
    <property type="evidence" value="ECO:0007669"/>
    <property type="project" value="UniProtKB-SubCell"/>
</dbReference>
<organism evidence="9 10">
    <name type="scientific">Deinandra increscens subsp. villosa</name>
    <dbReference type="NCBI Taxonomy" id="3103831"/>
    <lineage>
        <taxon>Eukaryota</taxon>
        <taxon>Viridiplantae</taxon>
        <taxon>Streptophyta</taxon>
        <taxon>Embryophyta</taxon>
        <taxon>Tracheophyta</taxon>
        <taxon>Spermatophyta</taxon>
        <taxon>Magnoliopsida</taxon>
        <taxon>eudicotyledons</taxon>
        <taxon>Gunneridae</taxon>
        <taxon>Pentapetalae</taxon>
        <taxon>asterids</taxon>
        <taxon>campanulids</taxon>
        <taxon>Asterales</taxon>
        <taxon>Asteraceae</taxon>
        <taxon>Asteroideae</taxon>
        <taxon>Heliantheae alliance</taxon>
        <taxon>Madieae</taxon>
        <taxon>Madiinae</taxon>
        <taxon>Deinandra</taxon>
    </lineage>
</organism>
<dbReference type="EMBL" id="JBCNJP010000011">
    <property type="protein sequence ID" value="KAK9071469.1"/>
    <property type="molecule type" value="Genomic_DNA"/>
</dbReference>
<reference evidence="9 10" key="1">
    <citation type="submission" date="2024-04" db="EMBL/GenBank/DDBJ databases">
        <title>The reference genome of an endangered Asteraceae, Deinandra increscens subsp. villosa, native to the Central Coast of California.</title>
        <authorList>
            <person name="Guilliams M."/>
            <person name="Hasenstab-Lehman K."/>
            <person name="Meyer R."/>
            <person name="Mcevoy S."/>
        </authorList>
    </citation>
    <scope>NUCLEOTIDE SEQUENCE [LARGE SCALE GENOMIC DNA]</scope>
    <source>
        <tissue evidence="9">Leaf</tissue>
    </source>
</reference>
<evidence type="ECO:0000256" key="4">
    <source>
        <dbReference type="ARBA" id="ARBA00022554"/>
    </source>
</evidence>
<dbReference type="Pfam" id="PF03088">
    <property type="entry name" value="Str_synth"/>
    <property type="match status" value="1"/>
</dbReference>
<accession>A0AAP0DI39</accession>
<feature type="compositionally biased region" description="Low complexity" evidence="6">
    <location>
        <begin position="1"/>
        <end position="11"/>
    </location>
</feature>
<dbReference type="Pfam" id="PF20067">
    <property type="entry name" value="SSL_N"/>
    <property type="match status" value="1"/>
</dbReference>
<dbReference type="AlphaFoldDB" id="A0AAP0DI39"/>
<evidence type="ECO:0000256" key="5">
    <source>
        <dbReference type="ARBA" id="ARBA00023180"/>
    </source>
</evidence>
<feature type="domain" description="Strictosidine synthase conserved region" evidence="8">
    <location>
        <begin position="180"/>
        <end position="267"/>
    </location>
</feature>
<evidence type="ECO:0000256" key="7">
    <source>
        <dbReference type="SAM" id="Phobius"/>
    </source>
</evidence>
<evidence type="ECO:0000256" key="1">
    <source>
        <dbReference type="ARBA" id="ARBA00004116"/>
    </source>
</evidence>
<gene>
    <name evidence="9" type="ORF">SSX86_010038</name>
</gene>
<evidence type="ECO:0000256" key="6">
    <source>
        <dbReference type="SAM" id="MobiDB-lite"/>
    </source>
</evidence>
<name>A0AAP0DI39_9ASTR</name>
<keyword evidence="10" id="KW-1185">Reference proteome</keyword>
<dbReference type="GO" id="GO:0012505">
    <property type="term" value="C:endomembrane system"/>
    <property type="evidence" value="ECO:0007669"/>
    <property type="project" value="TreeGrafter"/>
</dbReference>
<comment type="caution">
    <text evidence="9">The sequence shown here is derived from an EMBL/GenBank/DDBJ whole genome shotgun (WGS) entry which is preliminary data.</text>
</comment>
<evidence type="ECO:0000313" key="9">
    <source>
        <dbReference type="EMBL" id="KAK9071469.1"/>
    </source>
</evidence>
<keyword evidence="4" id="KW-0926">Vacuole</keyword>
<comment type="similarity">
    <text evidence="2">Belongs to the strictosidine synthase family.</text>
</comment>
<dbReference type="SUPFAM" id="SSF63829">
    <property type="entry name" value="Calcium-dependent phosphotriesterase"/>
    <property type="match status" value="1"/>
</dbReference>
<comment type="subcellular location">
    <subcellularLocation>
        <location evidence="1">Vacuole</location>
    </subcellularLocation>
</comment>
<dbReference type="InterPro" id="IPR011042">
    <property type="entry name" value="6-blade_b-propeller_TolB-like"/>
</dbReference>
<keyword evidence="5" id="KW-0325">Glycoprotein</keyword>
<sequence length="395" mass="44349">MAESTHSSSSNTPPPPPSATAPQTTRRWWRWPLFLSAIFTVLLSLLLVQLDTFDAARYPSDELAKKPVFVAPRTNPRVLHGSEKIGEGRLLGPEDIVFDPELGVVYTSCEDGWIKRVGVNGSGVVEDWVNTGGRPLGLALGYSGEVYVADAFKGILKITKNGEIEALTDEAEGVKFGTTDAVTVAKNGILYFTDACWKYDLHDFMLAILEGRPYGRFMSYDPSTKETKVIARDLYFANGVEMSPDQDFVIFCETMMLRCKRYYIQGEKTGSIDVFVDRLPGMPDNIRYDGEGHYWIGIPTELTFEWGLARKYPYIRKFIAFWDKYFQRPLMERNAGAVAVDLDGKLIGRYYDTGLKFVTTGIKIGEHLYLGNLLESFIIRLNLTQYPATAPSSTK</sequence>
<evidence type="ECO:0000259" key="8">
    <source>
        <dbReference type="Pfam" id="PF03088"/>
    </source>
</evidence>
<evidence type="ECO:0000256" key="2">
    <source>
        <dbReference type="ARBA" id="ARBA00009191"/>
    </source>
</evidence>
<dbReference type="Proteomes" id="UP001408789">
    <property type="component" value="Unassembled WGS sequence"/>
</dbReference>
<evidence type="ECO:0000313" key="10">
    <source>
        <dbReference type="Proteomes" id="UP001408789"/>
    </source>
</evidence>
<keyword evidence="7" id="KW-0472">Membrane</keyword>
<proteinExistence type="inferred from homology"/>
<keyword evidence="7" id="KW-1133">Transmembrane helix</keyword>
<protein>
    <recommendedName>
        <fullName evidence="8">Strictosidine synthase conserved region domain-containing protein</fullName>
    </recommendedName>
</protein>
<evidence type="ECO:0000256" key="3">
    <source>
        <dbReference type="ARBA" id="ARBA00022553"/>
    </source>
</evidence>
<dbReference type="Gene3D" id="2.120.10.30">
    <property type="entry name" value="TolB, C-terminal domain"/>
    <property type="match status" value="1"/>
</dbReference>
<feature type="transmembrane region" description="Helical" evidence="7">
    <location>
        <begin position="28"/>
        <end position="48"/>
    </location>
</feature>
<dbReference type="PANTHER" id="PTHR10426">
    <property type="entry name" value="STRICTOSIDINE SYNTHASE-RELATED"/>
    <property type="match status" value="1"/>
</dbReference>
<keyword evidence="7" id="KW-0812">Transmembrane</keyword>
<dbReference type="PANTHER" id="PTHR10426:SF88">
    <property type="entry name" value="ADIPOCYTE PLASMA MEMBRANE-ASSOCIATED PROTEIN HEMOMUCIN-RELATED"/>
    <property type="match status" value="1"/>
</dbReference>
<dbReference type="InterPro" id="IPR018119">
    <property type="entry name" value="Strictosidine_synth_cons-reg"/>
</dbReference>
<feature type="region of interest" description="Disordered" evidence="6">
    <location>
        <begin position="1"/>
        <end position="23"/>
    </location>
</feature>
<dbReference type="GO" id="GO:0016787">
    <property type="term" value="F:hydrolase activity"/>
    <property type="evidence" value="ECO:0007669"/>
    <property type="project" value="TreeGrafter"/>
</dbReference>